<accession>A0A917Q8J4</accession>
<evidence type="ECO:0000256" key="1">
    <source>
        <dbReference type="SAM" id="SignalP"/>
    </source>
</evidence>
<dbReference type="AlphaFoldDB" id="A0A917Q8J4"/>
<dbReference type="PIRSF" id="PIRSF031900">
    <property type="entry name" value="UCP031900"/>
    <property type="match status" value="1"/>
</dbReference>
<evidence type="ECO:0000313" key="4">
    <source>
        <dbReference type="Proteomes" id="UP000600449"/>
    </source>
</evidence>
<gene>
    <name evidence="3" type="ORF">GCM10011322_22920</name>
</gene>
<dbReference type="PROSITE" id="PS51318">
    <property type="entry name" value="TAT"/>
    <property type="match status" value="1"/>
</dbReference>
<dbReference type="InterPro" id="IPR027372">
    <property type="entry name" value="Phytase-like_dom"/>
</dbReference>
<reference evidence="3 4" key="1">
    <citation type="journal article" date="2014" name="Int. J. Syst. Evol. Microbiol.">
        <title>Complete genome sequence of Corynebacterium casei LMG S-19264T (=DSM 44701T), isolated from a smear-ripened cheese.</title>
        <authorList>
            <consortium name="US DOE Joint Genome Institute (JGI-PGF)"/>
            <person name="Walter F."/>
            <person name="Albersmeier A."/>
            <person name="Kalinowski J."/>
            <person name="Ruckert C."/>
        </authorList>
    </citation>
    <scope>NUCLEOTIDE SEQUENCE [LARGE SCALE GENOMIC DNA]</scope>
    <source>
        <strain evidence="3 4">CGMCC 1.9161</strain>
    </source>
</reference>
<feature type="domain" description="Phytase-like" evidence="2">
    <location>
        <begin position="73"/>
        <end position="330"/>
    </location>
</feature>
<name>A0A917Q8J4_9HYPH</name>
<dbReference type="EMBL" id="BMMF01000006">
    <property type="protein sequence ID" value="GGK35477.1"/>
    <property type="molecule type" value="Genomic_DNA"/>
</dbReference>
<feature type="chain" id="PRO_5037435705" description="Phytase-like domain-containing protein" evidence="1">
    <location>
        <begin position="22"/>
        <end position="347"/>
    </location>
</feature>
<evidence type="ECO:0000313" key="3">
    <source>
        <dbReference type="EMBL" id="GGK35477.1"/>
    </source>
</evidence>
<dbReference type="InterPro" id="IPR014567">
    <property type="entry name" value="UCP031900"/>
</dbReference>
<dbReference type="Pfam" id="PF13449">
    <property type="entry name" value="Phytase-like"/>
    <property type="match status" value="1"/>
</dbReference>
<sequence>MRLTRRRFLAGAATLAAGALAPGPRARADLPGPLPLSLRTYPIAHFGPRGLVDGLYGRLRYRAGLELQAGEEAFGGLSGLVMVEGGASLLAVSDHGYFLAADLLRGLAGEIVGASDAVLVPLKGPDGGLLWRSGFYDAEALTLAGGTAYVGVEQEQAVFAYDLAAGIAAPGARIALSPRVRAALDPWPGNKGMEAIFVAPAPSAFPGALVAVAERAVRGADAPTVGVVLTGEAAGTTFALSREGGFEITDCAVLPGGDVLVLERRYALTSGVAARIRRIAGADLVPDATLDGPVIFEADWTNAVDNMEGLAIHRGPGGETLLTLVADDNYSLFQRTLLLEFELVDPA</sequence>
<feature type="signal peptide" evidence="1">
    <location>
        <begin position="1"/>
        <end position="21"/>
    </location>
</feature>
<dbReference type="RefSeq" id="WP_188912969.1">
    <property type="nucleotide sequence ID" value="NZ_BMMF01000006.1"/>
</dbReference>
<dbReference type="InterPro" id="IPR006311">
    <property type="entry name" value="TAT_signal"/>
</dbReference>
<keyword evidence="1" id="KW-0732">Signal</keyword>
<keyword evidence="4" id="KW-1185">Reference proteome</keyword>
<organism evidence="3 4">
    <name type="scientific">Salinarimonas ramus</name>
    <dbReference type="NCBI Taxonomy" id="690164"/>
    <lineage>
        <taxon>Bacteria</taxon>
        <taxon>Pseudomonadati</taxon>
        <taxon>Pseudomonadota</taxon>
        <taxon>Alphaproteobacteria</taxon>
        <taxon>Hyphomicrobiales</taxon>
        <taxon>Salinarimonadaceae</taxon>
        <taxon>Salinarimonas</taxon>
    </lineage>
</organism>
<protein>
    <recommendedName>
        <fullName evidence="2">Phytase-like domain-containing protein</fullName>
    </recommendedName>
</protein>
<evidence type="ECO:0000259" key="2">
    <source>
        <dbReference type="Pfam" id="PF13449"/>
    </source>
</evidence>
<dbReference type="Proteomes" id="UP000600449">
    <property type="component" value="Unassembled WGS sequence"/>
</dbReference>
<proteinExistence type="predicted"/>
<comment type="caution">
    <text evidence="3">The sequence shown here is derived from an EMBL/GenBank/DDBJ whole genome shotgun (WGS) entry which is preliminary data.</text>
</comment>